<feature type="region of interest" description="Disordered" evidence="2">
    <location>
        <begin position="293"/>
        <end position="332"/>
    </location>
</feature>
<feature type="transmembrane region" description="Helical" evidence="3">
    <location>
        <begin position="631"/>
        <end position="650"/>
    </location>
</feature>
<feature type="coiled-coil region" evidence="1">
    <location>
        <begin position="164"/>
        <end position="223"/>
    </location>
</feature>
<organism evidence="4 5">
    <name type="scientific">Streptomyces hydrogenans</name>
    <dbReference type="NCBI Taxonomy" id="1873719"/>
    <lineage>
        <taxon>Bacteria</taxon>
        <taxon>Bacillati</taxon>
        <taxon>Actinomycetota</taxon>
        <taxon>Actinomycetes</taxon>
        <taxon>Kitasatosporales</taxon>
        <taxon>Streptomycetaceae</taxon>
        <taxon>Streptomyces</taxon>
    </lineage>
</organism>
<keyword evidence="3" id="KW-0472">Membrane</keyword>
<feature type="compositionally biased region" description="Pro residues" evidence="2">
    <location>
        <begin position="300"/>
        <end position="310"/>
    </location>
</feature>
<feature type="region of interest" description="Disordered" evidence="2">
    <location>
        <begin position="391"/>
        <end position="417"/>
    </location>
</feature>
<comment type="caution">
    <text evidence="4">The sequence shown here is derived from an EMBL/GenBank/DDBJ whole genome shotgun (WGS) entry which is preliminary data.</text>
</comment>
<sequence>MPERQEQTVGEESPRRRRRAGRRLTELRGLTEQANELARWVRLVTLNMTVSELETRFSYAKSTWTPLRNGSRNISADLIDTLLDELIPEPEMRERLREEGHRLLQDAVEAEKLRVAGAPLPAARARAVVPVDVARLDDARLQYLEAAHKQDGLEKLCARLMGMVSVLQDQNVQLRADHERALEKAEARADTETERLRVALERAEALRRRAEDQLELARRAAKNSYRLRRVAEEKVSQALAAARHATEADPPAPLPAPKEEMDSLLLTFDKMGDALDDSAAEIVERTQGVAELEDDLDAPPAEPGPAPGLVPPAGAEDPLPVDGPGDRPVLSPWKTVIIPPATTVSVPAPADDAEDDVEIIDDVPAADHAEIIEDAEIVAVVDYTVPRFGSAARPAGSAPADRAGLAAGGTDATSASGAASGLAVNNTNNVNNAVSSEDAGKAGASGGLVEALSTVALMRQMGGLIEVLRRRAGEEEWSRMSMAKAATGQASDANAELVHQWTLGTRIPSREELERLVTAMGATAKERKAFRAAHERVIAPNFPPPDSALPDLGRWNTALIVVLFCLLQALGLALFLFDVGLAVWSGAMIDALFDADTDLRAWKVVLVVLVNLVVAIAAGRLASGVTGIDNWFGLIFIAWLPTLILALLVTDLGGWEIGGRAAAVFFHLI</sequence>
<proteinExistence type="predicted"/>
<dbReference type="Proteomes" id="UP001052739">
    <property type="component" value="Unassembled WGS sequence"/>
</dbReference>
<evidence type="ECO:0000256" key="1">
    <source>
        <dbReference type="SAM" id="Coils"/>
    </source>
</evidence>
<dbReference type="EMBL" id="BNDW01000117">
    <property type="protein sequence ID" value="GHI27306.1"/>
    <property type="molecule type" value="Genomic_DNA"/>
</dbReference>
<evidence type="ECO:0000256" key="2">
    <source>
        <dbReference type="SAM" id="MobiDB-lite"/>
    </source>
</evidence>
<feature type="region of interest" description="Disordered" evidence="2">
    <location>
        <begin position="1"/>
        <end position="20"/>
    </location>
</feature>
<protein>
    <submittedName>
        <fullName evidence="4">Uncharacterized protein</fullName>
    </submittedName>
</protein>
<keyword evidence="3" id="KW-1133">Transmembrane helix</keyword>
<keyword evidence="1" id="KW-0175">Coiled coil</keyword>
<evidence type="ECO:0000313" key="5">
    <source>
        <dbReference type="Proteomes" id="UP001052739"/>
    </source>
</evidence>
<evidence type="ECO:0000256" key="3">
    <source>
        <dbReference type="SAM" id="Phobius"/>
    </source>
</evidence>
<feature type="transmembrane region" description="Helical" evidence="3">
    <location>
        <begin position="604"/>
        <end position="625"/>
    </location>
</feature>
<keyword evidence="5" id="KW-1185">Reference proteome</keyword>
<feature type="transmembrane region" description="Helical" evidence="3">
    <location>
        <begin position="558"/>
        <end position="584"/>
    </location>
</feature>
<gene>
    <name evidence="4" type="ORF">Shyd_86770</name>
</gene>
<keyword evidence="3" id="KW-0812">Transmembrane</keyword>
<evidence type="ECO:0000313" key="4">
    <source>
        <dbReference type="EMBL" id="GHI27306.1"/>
    </source>
</evidence>
<accession>A0ABQ3PQK0</accession>
<reference evidence="4" key="1">
    <citation type="submission" date="2024-05" db="EMBL/GenBank/DDBJ databases">
        <title>Whole genome shotgun sequence of Streptomyces hydrogenans NBRC 13475.</title>
        <authorList>
            <person name="Komaki H."/>
            <person name="Tamura T."/>
        </authorList>
    </citation>
    <scope>NUCLEOTIDE SEQUENCE</scope>
    <source>
        <strain evidence="4">NBRC 13475</strain>
    </source>
</reference>
<name>A0ABQ3PQK0_9ACTN</name>